<feature type="region of interest" description="Disordered" evidence="2">
    <location>
        <begin position="297"/>
        <end position="318"/>
    </location>
</feature>
<dbReference type="CDD" id="cd10568">
    <property type="entry name" value="SWIB_like"/>
    <property type="match status" value="1"/>
</dbReference>
<dbReference type="STRING" id="1165861.A0A0L0VUJ2"/>
<dbReference type="InterPro" id="IPR003121">
    <property type="entry name" value="SWIB_MDM2_domain"/>
</dbReference>
<evidence type="ECO:0000313" key="4">
    <source>
        <dbReference type="EMBL" id="KNF02941.1"/>
    </source>
</evidence>
<feature type="region of interest" description="Disordered" evidence="2">
    <location>
        <begin position="595"/>
        <end position="618"/>
    </location>
</feature>
<evidence type="ECO:0000256" key="2">
    <source>
        <dbReference type="SAM" id="MobiDB-lite"/>
    </source>
</evidence>
<feature type="compositionally biased region" description="Polar residues" evidence="2">
    <location>
        <begin position="264"/>
        <end position="274"/>
    </location>
</feature>
<feature type="compositionally biased region" description="Low complexity" evidence="2">
    <location>
        <begin position="694"/>
        <end position="710"/>
    </location>
</feature>
<protein>
    <recommendedName>
        <fullName evidence="3">DM2 domain-containing protein</fullName>
    </recommendedName>
</protein>
<keyword evidence="5" id="KW-1185">Reference proteome</keyword>
<feature type="region of interest" description="Disordered" evidence="2">
    <location>
        <begin position="214"/>
        <end position="276"/>
    </location>
</feature>
<dbReference type="InterPro" id="IPR036885">
    <property type="entry name" value="SWIB_MDM2_dom_sf"/>
</dbReference>
<organism evidence="4 5">
    <name type="scientific">Puccinia striiformis f. sp. tritici PST-78</name>
    <dbReference type="NCBI Taxonomy" id="1165861"/>
    <lineage>
        <taxon>Eukaryota</taxon>
        <taxon>Fungi</taxon>
        <taxon>Dikarya</taxon>
        <taxon>Basidiomycota</taxon>
        <taxon>Pucciniomycotina</taxon>
        <taxon>Pucciniomycetes</taxon>
        <taxon>Pucciniales</taxon>
        <taxon>Pucciniaceae</taxon>
        <taxon>Puccinia</taxon>
    </lineage>
</organism>
<name>A0A0L0VUJ2_9BASI</name>
<dbReference type="Pfam" id="PF02201">
    <property type="entry name" value="SWIB"/>
    <property type="match status" value="1"/>
</dbReference>
<reference evidence="5" key="1">
    <citation type="submission" date="2014-03" db="EMBL/GenBank/DDBJ databases">
        <title>The Genome Sequence of Puccinia striiformis f. sp. tritici PST-78.</title>
        <authorList>
            <consortium name="The Broad Institute Genome Sequencing Platform"/>
            <person name="Cuomo C."/>
            <person name="Hulbert S."/>
            <person name="Chen X."/>
            <person name="Walker B."/>
            <person name="Young S.K."/>
            <person name="Zeng Q."/>
            <person name="Gargeya S."/>
            <person name="Fitzgerald M."/>
            <person name="Haas B."/>
            <person name="Abouelleil A."/>
            <person name="Alvarado L."/>
            <person name="Arachchi H.M."/>
            <person name="Berlin A.M."/>
            <person name="Chapman S.B."/>
            <person name="Goldberg J."/>
            <person name="Griggs A."/>
            <person name="Gujja S."/>
            <person name="Hansen M."/>
            <person name="Howarth C."/>
            <person name="Imamovic A."/>
            <person name="Larimer J."/>
            <person name="McCowan C."/>
            <person name="Montmayeur A."/>
            <person name="Murphy C."/>
            <person name="Neiman D."/>
            <person name="Pearson M."/>
            <person name="Priest M."/>
            <person name="Roberts A."/>
            <person name="Saif S."/>
            <person name="Shea T."/>
            <person name="Sisk P."/>
            <person name="Sykes S."/>
            <person name="Wortman J."/>
            <person name="Nusbaum C."/>
            <person name="Birren B."/>
        </authorList>
    </citation>
    <scope>NUCLEOTIDE SEQUENCE [LARGE SCALE GENOMIC DNA]</scope>
    <source>
        <strain evidence="5">race PST-78</strain>
    </source>
</reference>
<feature type="compositionally biased region" description="Polar residues" evidence="2">
    <location>
        <begin position="655"/>
        <end position="690"/>
    </location>
</feature>
<dbReference type="PANTHER" id="PTHR13844">
    <property type="entry name" value="SWI/SNF-RELATED MATRIX-ASSOCIATED ACTIN-DEPENDENT REGULATOR OF CHROMATIN SUBFAMILY D"/>
    <property type="match status" value="1"/>
</dbReference>
<feature type="region of interest" description="Disordered" evidence="2">
    <location>
        <begin position="28"/>
        <end position="52"/>
    </location>
</feature>
<evidence type="ECO:0000313" key="5">
    <source>
        <dbReference type="Proteomes" id="UP000054564"/>
    </source>
</evidence>
<evidence type="ECO:0000259" key="3">
    <source>
        <dbReference type="PROSITE" id="PS51925"/>
    </source>
</evidence>
<sequence>MNNQRQPLTINQQQQALMQSQMIQQQQIIQQQQQQQKRNQPQTRQQQQTQQQQQQQQQQASFMQKQQQQQQQALIQQQQQQQLLLKTQQYQASLPPPASALKRPTSTHADALGPNIALTRAKRFRPTDRNLPKFEPANPKAPVYSLEGLLPSRQDGLHRISKQYEKLQKIEREFDWLISRKRFEIADTLRKPNGVPRTLRIKVWNTVENQAWQQQTSFSSAEKKTTRQTSDENPEENGDDQQEKEKGDRDDDDKGKENDDDEAQQPSKQTSINFNAGEGVPKWTLHIEGHLIEPNHQSLSSDHHMEGVESSDPQQQEIKIEETKRPFSSLINSLMIKIERSNDLYPEPNIVEYHRPSTSTSNNNFSTITVSRNGTENCRIKVALHLNEFPRRFKLNPLLGSFLDLKEASLDFIFDSIWSYIKKNNLIDSGLDKRLIRKDSNLACLFPPNVDRMPFHLISEQVRKYISVPEPVIVDYEIKVDKEDHNRAEFFDIQFSIEDPAKAHLLSIQNQLEDNSSGPTSSGSLVNPTKEIIAIDEQIMDTMAKIREVKIRRDFYQKFTLDPIGFIEDWVRSQSKDLEMLFGYDKGGEASSANYALSRKRSRSKKQDGEGDDDGLNEVDHQKRFSKFYHQQWVDDAVKIYQSREFNQQVQLNNNNSIPKQAPSAPTNPGQLHQMNPNNNSMAIMSNNPNLHHPLGLIPNNNGPPAGQPAISSTSSLHHTHLLHQQHLQQLQHQQMQLQQQQAQQHQQQMQQQQQQMQQQQQHEFNQNVQLNSNSIHKQAPSAPTNPGR</sequence>
<dbReference type="AlphaFoldDB" id="A0A0L0VUJ2"/>
<feature type="domain" description="DM2" evidence="3">
    <location>
        <begin position="388"/>
        <end position="468"/>
    </location>
</feature>
<evidence type="ECO:0000256" key="1">
    <source>
        <dbReference type="SAM" id="Coils"/>
    </source>
</evidence>
<proteinExistence type="predicted"/>
<dbReference type="EMBL" id="AJIL01000020">
    <property type="protein sequence ID" value="KNF02941.1"/>
    <property type="molecule type" value="Genomic_DNA"/>
</dbReference>
<feature type="region of interest" description="Disordered" evidence="2">
    <location>
        <begin position="655"/>
        <end position="713"/>
    </location>
</feature>
<feature type="region of interest" description="Disordered" evidence="2">
    <location>
        <begin position="95"/>
        <end position="114"/>
    </location>
</feature>
<accession>A0A0L0VUJ2</accession>
<feature type="coiled-coil region" evidence="1">
    <location>
        <begin position="724"/>
        <end position="763"/>
    </location>
</feature>
<dbReference type="OrthoDB" id="10263741at2759"/>
<dbReference type="Proteomes" id="UP000054564">
    <property type="component" value="Unassembled WGS sequence"/>
</dbReference>
<gene>
    <name evidence="4" type="ORF">PSTG_03890</name>
</gene>
<dbReference type="Gene3D" id="1.10.245.10">
    <property type="entry name" value="SWIB/MDM2 domain"/>
    <property type="match status" value="1"/>
</dbReference>
<keyword evidence="1" id="KW-0175">Coiled coil</keyword>
<feature type="compositionally biased region" description="Basic and acidic residues" evidence="2">
    <location>
        <begin position="241"/>
        <end position="257"/>
    </location>
</feature>
<dbReference type="SUPFAM" id="SSF47592">
    <property type="entry name" value="SWIB/MDM2 domain"/>
    <property type="match status" value="1"/>
</dbReference>
<comment type="caution">
    <text evidence="4">The sequence shown here is derived from an EMBL/GenBank/DDBJ whole genome shotgun (WGS) entry which is preliminary data.</text>
</comment>
<dbReference type="PROSITE" id="PS51925">
    <property type="entry name" value="SWIB_MDM2"/>
    <property type="match status" value="1"/>
</dbReference>